<evidence type="ECO:0000313" key="3">
    <source>
        <dbReference type="Proteomes" id="UP001152622"/>
    </source>
</evidence>
<dbReference type="AlphaFoldDB" id="A0A9Q1ET63"/>
<feature type="region of interest" description="Disordered" evidence="1">
    <location>
        <begin position="1"/>
        <end position="70"/>
    </location>
</feature>
<sequence length="94" mass="10611">MHCVLRGEHRGDVTGAVNRGSENKRTRRERRRRGTAVTQSRRYSSAAAVKIRKSSGLKQPERSPPVTDFKRRQVRIAAAVCVNTRPEISIKSAR</sequence>
<comment type="caution">
    <text evidence="2">The sequence shown here is derived from an EMBL/GenBank/DDBJ whole genome shotgun (WGS) entry which is preliminary data.</text>
</comment>
<dbReference type="EMBL" id="JAINUF010000013">
    <property type="protein sequence ID" value="KAJ8344444.1"/>
    <property type="molecule type" value="Genomic_DNA"/>
</dbReference>
<feature type="compositionally biased region" description="Basic and acidic residues" evidence="1">
    <location>
        <begin position="1"/>
        <end position="12"/>
    </location>
</feature>
<protein>
    <submittedName>
        <fullName evidence="2">Uncharacterized protein</fullName>
    </submittedName>
</protein>
<proteinExistence type="predicted"/>
<evidence type="ECO:0000256" key="1">
    <source>
        <dbReference type="SAM" id="MobiDB-lite"/>
    </source>
</evidence>
<feature type="compositionally biased region" description="Basic residues" evidence="1">
    <location>
        <begin position="25"/>
        <end position="34"/>
    </location>
</feature>
<reference evidence="2" key="1">
    <citation type="journal article" date="2023" name="Science">
        <title>Genome structures resolve the early diversification of teleost fishes.</title>
        <authorList>
            <person name="Parey E."/>
            <person name="Louis A."/>
            <person name="Montfort J."/>
            <person name="Bouchez O."/>
            <person name="Roques C."/>
            <person name="Iampietro C."/>
            <person name="Lluch J."/>
            <person name="Castinel A."/>
            <person name="Donnadieu C."/>
            <person name="Desvignes T."/>
            <person name="Floi Bucao C."/>
            <person name="Jouanno E."/>
            <person name="Wen M."/>
            <person name="Mejri S."/>
            <person name="Dirks R."/>
            <person name="Jansen H."/>
            <person name="Henkel C."/>
            <person name="Chen W.J."/>
            <person name="Zahm M."/>
            <person name="Cabau C."/>
            <person name="Klopp C."/>
            <person name="Thompson A.W."/>
            <person name="Robinson-Rechavi M."/>
            <person name="Braasch I."/>
            <person name="Lecointre G."/>
            <person name="Bobe J."/>
            <person name="Postlethwait J.H."/>
            <person name="Berthelot C."/>
            <person name="Roest Crollius H."/>
            <person name="Guiguen Y."/>
        </authorList>
    </citation>
    <scope>NUCLEOTIDE SEQUENCE</scope>
    <source>
        <strain evidence="2">WJC10195</strain>
    </source>
</reference>
<keyword evidence="3" id="KW-1185">Reference proteome</keyword>
<organism evidence="2 3">
    <name type="scientific">Synaphobranchus kaupii</name>
    <name type="common">Kaup's arrowtooth eel</name>
    <dbReference type="NCBI Taxonomy" id="118154"/>
    <lineage>
        <taxon>Eukaryota</taxon>
        <taxon>Metazoa</taxon>
        <taxon>Chordata</taxon>
        <taxon>Craniata</taxon>
        <taxon>Vertebrata</taxon>
        <taxon>Euteleostomi</taxon>
        <taxon>Actinopterygii</taxon>
        <taxon>Neopterygii</taxon>
        <taxon>Teleostei</taxon>
        <taxon>Anguilliformes</taxon>
        <taxon>Synaphobranchidae</taxon>
        <taxon>Synaphobranchus</taxon>
    </lineage>
</organism>
<accession>A0A9Q1ET63</accession>
<dbReference type="Proteomes" id="UP001152622">
    <property type="component" value="Chromosome 13"/>
</dbReference>
<name>A0A9Q1ET63_SYNKA</name>
<evidence type="ECO:0000313" key="2">
    <source>
        <dbReference type="EMBL" id="KAJ8344444.1"/>
    </source>
</evidence>
<gene>
    <name evidence="2" type="ORF">SKAU_G00317730</name>
</gene>